<feature type="region of interest" description="Disordered" evidence="1">
    <location>
        <begin position="258"/>
        <end position="291"/>
    </location>
</feature>
<feature type="compositionally biased region" description="Polar residues" evidence="1">
    <location>
        <begin position="135"/>
        <end position="152"/>
    </location>
</feature>
<feature type="compositionally biased region" description="Polar residues" evidence="1">
    <location>
        <begin position="103"/>
        <end position="113"/>
    </location>
</feature>
<evidence type="ECO:0000313" key="3">
    <source>
        <dbReference type="Proteomes" id="UP000199501"/>
    </source>
</evidence>
<evidence type="ECO:0000256" key="1">
    <source>
        <dbReference type="SAM" id="MobiDB-lite"/>
    </source>
</evidence>
<gene>
    <name evidence="2" type="ORF">SAMN05216174_104120</name>
</gene>
<feature type="compositionally biased region" description="Basic residues" evidence="1">
    <location>
        <begin position="192"/>
        <end position="214"/>
    </location>
</feature>
<dbReference type="AlphaFoldDB" id="A0A1G6P6X7"/>
<protein>
    <submittedName>
        <fullName evidence="2">Uncharacterized protein</fullName>
    </submittedName>
</protein>
<feature type="compositionally biased region" description="Basic residues" evidence="1">
    <location>
        <begin position="116"/>
        <end position="126"/>
    </location>
</feature>
<organism evidence="2 3">
    <name type="scientific">Actinokineospora iranica</name>
    <dbReference type="NCBI Taxonomy" id="1271860"/>
    <lineage>
        <taxon>Bacteria</taxon>
        <taxon>Bacillati</taxon>
        <taxon>Actinomycetota</taxon>
        <taxon>Actinomycetes</taxon>
        <taxon>Pseudonocardiales</taxon>
        <taxon>Pseudonocardiaceae</taxon>
        <taxon>Actinokineospora</taxon>
    </lineage>
</organism>
<sequence>MTIGSQVFLGPDVGKGLTPRRRPGRHRATPSRRPAAQHRTSAPPLFDKLARHGSASVVVAPGPVAACSPKAARSRLARPRPPGHDLFLQGRPVTACSPGAAAQSCSTSRSPTCGQRVRRRSRRLRSVRPCECSGTAPQRPTRSCPDSPTASNRAPEAESGGRRGRRDARCAPSCPILHTGIGGQDRGPQPARSRRRLRLRKLHPPGRSHSHRPGHWPLRHERQGRTPGPYRRRELKRAFFLAACAATFRPDVCSPCSATRPATGTPRSLPPLLRPGNHIGTPFANRNRRKP</sequence>
<dbReference type="EMBL" id="FMZZ01000004">
    <property type="protein sequence ID" value="SDC75155.1"/>
    <property type="molecule type" value="Genomic_DNA"/>
</dbReference>
<feature type="compositionally biased region" description="Basic residues" evidence="1">
    <location>
        <begin position="18"/>
        <end position="30"/>
    </location>
</feature>
<accession>A0A1G6P6X7</accession>
<keyword evidence="3" id="KW-1185">Reference proteome</keyword>
<name>A0A1G6P6X7_9PSEU</name>
<dbReference type="Proteomes" id="UP000199501">
    <property type="component" value="Unassembled WGS sequence"/>
</dbReference>
<feature type="region of interest" description="Disordered" evidence="1">
    <location>
        <begin position="68"/>
        <end position="229"/>
    </location>
</feature>
<reference evidence="3" key="1">
    <citation type="submission" date="2016-10" db="EMBL/GenBank/DDBJ databases">
        <authorList>
            <person name="Varghese N."/>
            <person name="Submissions S."/>
        </authorList>
    </citation>
    <scope>NUCLEOTIDE SEQUENCE [LARGE SCALE GENOMIC DNA]</scope>
    <source>
        <strain evidence="3">IBRC-M 10403</strain>
    </source>
</reference>
<feature type="region of interest" description="Disordered" evidence="1">
    <location>
        <begin position="1"/>
        <end position="42"/>
    </location>
</feature>
<proteinExistence type="predicted"/>
<evidence type="ECO:0000313" key="2">
    <source>
        <dbReference type="EMBL" id="SDC75155.1"/>
    </source>
</evidence>